<evidence type="ECO:0000256" key="8">
    <source>
        <dbReference type="ARBA" id="ARBA00022840"/>
    </source>
</evidence>
<keyword evidence="8" id="KW-0067">ATP-binding</keyword>
<sequence length="335" mass="36973">MKGFSLEQFMLKAWYGCHGWLLLLRPLSFLYRTGAVRRRQRYLAGLAKHWHPPVPLIVVGNITLGGTGKTPMVIWLVDHLRQQGRRVGVISRGYGASPPSLPWLIDPGSDVPEQVGDEPLLIARRCSVPVVVDPVRSRAARFLLDEQTVDVIVSDDGLQHYAMGRTLELVMIDHRRGLGNARCLPEGPLREPVERLATVDFVIRNGADADGENSYAMRLAPAALINVLSGEICAVANWVGGREVNAVAGIGNPQRFFETLESLSFVPKKYAFPDHARYNAASFSGFDPAMPVIMTEKDAVKCCGFAEPNWWYLSVEASMSEAFVQRFDAALSAAK</sequence>
<dbReference type="HAMAP" id="MF_00409">
    <property type="entry name" value="LpxK"/>
    <property type="match status" value="1"/>
</dbReference>
<dbReference type="AlphaFoldDB" id="A0A0F9VNB6"/>
<dbReference type="EMBL" id="LAZR01000035">
    <property type="protein sequence ID" value="KKO01383.1"/>
    <property type="molecule type" value="Genomic_DNA"/>
</dbReference>
<dbReference type="NCBIfam" id="TIGR00682">
    <property type="entry name" value="lpxK"/>
    <property type="match status" value="1"/>
</dbReference>
<dbReference type="Pfam" id="PF02606">
    <property type="entry name" value="LpxK"/>
    <property type="match status" value="1"/>
</dbReference>
<dbReference type="PANTHER" id="PTHR42724">
    <property type="entry name" value="TETRAACYLDISACCHARIDE 4'-KINASE"/>
    <property type="match status" value="1"/>
</dbReference>
<dbReference type="GO" id="GO:0009245">
    <property type="term" value="P:lipid A biosynthetic process"/>
    <property type="evidence" value="ECO:0007669"/>
    <property type="project" value="UniProtKB-KW"/>
</dbReference>
<evidence type="ECO:0000256" key="6">
    <source>
        <dbReference type="ARBA" id="ARBA00022741"/>
    </source>
</evidence>
<keyword evidence="6" id="KW-0547">Nucleotide-binding</keyword>
<evidence type="ECO:0000256" key="3">
    <source>
        <dbReference type="ARBA" id="ARBA00022516"/>
    </source>
</evidence>
<gene>
    <name evidence="10" type="ORF">LCGC14_0115940</name>
</gene>
<name>A0A0F9VNB6_9ZZZZ</name>
<dbReference type="GO" id="GO:0009029">
    <property type="term" value="F:lipid-A 4'-kinase activity"/>
    <property type="evidence" value="ECO:0007669"/>
    <property type="project" value="UniProtKB-EC"/>
</dbReference>
<evidence type="ECO:0000256" key="9">
    <source>
        <dbReference type="ARBA" id="ARBA00023098"/>
    </source>
</evidence>
<organism evidence="10">
    <name type="scientific">marine sediment metagenome</name>
    <dbReference type="NCBI Taxonomy" id="412755"/>
    <lineage>
        <taxon>unclassified sequences</taxon>
        <taxon>metagenomes</taxon>
        <taxon>ecological metagenomes</taxon>
    </lineage>
</organism>
<comment type="pathway">
    <text evidence="1">Glycolipid biosynthesis; lipid IV(A) biosynthesis; lipid IV(A) from (3R)-3-hydroxytetradecanoyl-[acyl-carrier-protein] and UDP-N-acetyl-alpha-D-glucosamine: step 6/6.</text>
</comment>
<evidence type="ECO:0000313" key="10">
    <source>
        <dbReference type="EMBL" id="KKO01383.1"/>
    </source>
</evidence>
<dbReference type="GO" id="GO:0005886">
    <property type="term" value="C:plasma membrane"/>
    <property type="evidence" value="ECO:0007669"/>
    <property type="project" value="TreeGrafter"/>
</dbReference>
<dbReference type="UniPathway" id="UPA00359">
    <property type="reaction ID" value="UER00482"/>
</dbReference>
<keyword evidence="3" id="KW-0444">Lipid biosynthesis</keyword>
<evidence type="ECO:0000256" key="5">
    <source>
        <dbReference type="ARBA" id="ARBA00022679"/>
    </source>
</evidence>
<dbReference type="GO" id="GO:0005524">
    <property type="term" value="F:ATP binding"/>
    <property type="evidence" value="ECO:0007669"/>
    <property type="project" value="UniProtKB-KW"/>
</dbReference>
<dbReference type="PANTHER" id="PTHR42724:SF1">
    <property type="entry name" value="TETRAACYLDISACCHARIDE 4'-KINASE, MITOCHONDRIAL-RELATED"/>
    <property type="match status" value="1"/>
</dbReference>
<evidence type="ECO:0000256" key="4">
    <source>
        <dbReference type="ARBA" id="ARBA00022556"/>
    </source>
</evidence>
<keyword evidence="4" id="KW-0441">Lipid A biosynthesis</keyword>
<proteinExistence type="inferred from homology"/>
<protein>
    <recommendedName>
        <fullName evidence="2">tetraacyldisaccharide 4'-kinase</fullName>
        <ecNumber evidence="2">2.7.1.130</ecNumber>
    </recommendedName>
</protein>
<dbReference type="InterPro" id="IPR003758">
    <property type="entry name" value="LpxK"/>
</dbReference>
<keyword evidence="5" id="KW-0808">Transferase</keyword>
<dbReference type="InterPro" id="IPR027417">
    <property type="entry name" value="P-loop_NTPase"/>
</dbReference>
<keyword evidence="7" id="KW-0418">Kinase</keyword>
<dbReference type="EC" id="2.7.1.130" evidence="2"/>
<evidence type="ECO:0000256" key="2">
    <source>
        <dbReference type="ARBA" id="ARBA00012071"/>
    </source>
</evidence>
<dbReference type="SUPFAM" id="SSF52540">
    <property type="entry name" value="P-loop containing nucleoside triphosphate hydrolases"/>
    <property type="match status" value="1"/>
</dbReference>
<evidence type="ECO:0000256" key="1">
    <source>
        <dbReference type="ARBA" id="ARBA00004870"/>
    </source>
</evidence>
<accession>A0A0F9VNB6</accession>
<evidence type="ECO:0000256" key="7">
    <source>
        <dbReference type="ARBA" id="ARBA00022777"/>
    </source>
</evidence>
<dbReference type="GO" id="GO:0009244">
    <property type="term" value="P:lipopolysaccharide core region biosynthetic process"/>
    <property type="evidence" value="ECO:0007669"/>
    <property type="project" value="TreeGrafter"/>
</dbReference>
<comment type="caution">
    <text evidence="10">The sequence shown here is derived from an EMBL/GenBank/DDBJ whole genome shotgun (WGS) entry which is preliminary data.</text>
</comment>
<reference evidence="10" key="1">
    <citation type="journal article" date="2015" name="Nature">
        <title>Complex archaea that bridge the gap between prokaryotes and eukaryotes.</title>
        <authorList>
            <person name="Spang A."/>
            <person name="Saw J.H."/>
            <person name="Jorgensen S.L."/>
            <person name="Zaremba-Niedzwiedzka K."/>
            <person name="Martijn J."/>
            <person name="Lind A.E."/>
            <person name="van Eijk R."/>
            <person name="Schleper C."/>
            <person name="Guy L."/>
            <person name="Ettema T.J."/>
        </authorList>
    </citation>
    <scope>NUCLEOTIDE SEQUENCE</scope>
</reference>
<keyword evidence="9" id="KW-0443">Lipid metabolism</keyword>